<dbReference type="PROSITE" id="PS50893">
    <property type="entry name" value="ABC_TRANSPORTER_2"/>
    <property type="match status" value="1"/>
</dbReference>
<dbReference type="InterPro" id="IPR003593">
    <property type="entry name" value="AAA+_ATPase"/>
</dbReference>
<dbReference type="AlphaFoldDB" id="A0A3S2UKU7"/>
<reference evidence="8 9" key="1">
    <citation type="submission" date="2019-01" db="EMBL/GenBank/DDBJ databases">
        <authorList>
            <person name="Chen W.-M."/>
        </authorList>
    </citation>
    <scope>NUCLEOTIDE SEQUENCE [LARGE SCALE GENOMIC DNA]</scope>
    <source>
        <strain evidence="8 9">ICH-3</strain>
    </source>
</reference>
<evidence type="ECO:0000256" key="3">
    <source>
        <dbReference type="ARBA" id="ARBA00022475"/>
    </source>
</evidence>
<comment type="similarity">
    <text evidence="1">Belongs to the ABC transporter superfamily.</text>
</comment>
<dbReference type="Pfam" id="PF00005">
    <property type="entry name" value="ABC_tran"/>
    <property type="match status" value="1"/>
</dbReference>
<evidence type="ECO:0000313" key="9">
    <source>
        <dbReference type="Proteomes" id="UP000288178"/>
    </source>
</evidence>
<keyword evidence="6" id="KW-0029">Amino-acid transport</keyword>
<comment type="caution">
    <text evidence="8">The sequence shown here is derived from an EMBL/GenBank/DDBJ whole genome shotgun (WGS) entry which is preliminary data.</text>
</comment>
<keyword evidence="4" id="KW-0547">Nucleotide-binding</keyword>
<dbReference type="SUPFAM" id="SSF52540">
    <property type="entry name" value="P-loop containing nucleoside triphosphate hydrolases"/>
    <property type="match status" value="1"/>
</dbReference>
<keyword evidence="2" id="KW-0813">Transport</keyword>
<dbReference type="InterPro" id="IPR052156">
    <property type="entry name" value="BCAA_Transport_ATP-bd_LivF"/>
</dbReference>
<evidence type="ECO:0000256" key="4">
    <source>
        <dbReference type="ARBA" id="ARBA00022741"/>
    </source>
</evidence>
<dbReference type="PANTHER" id="PTHR43820">
    <property type="entry name" value="HIGH-AFFINITY BRANCHED-CHAIN AMINO ACID TRANSPORT ATP-BINDING PROTEIN LIVF"/>
    <property type="match status" value="1"/>
</dbReference>
<dbReference type="OrthoDB" id="9776369at2"/>
<protein>
    <submittedName>
        <fullName evidence="8">ATP-binding cassette domain-containing protein</fullName>
    </submittedName>
</protein>
<evidence type="ECO:0000256" key="1">
    <source>
        <dbReference type="ARBA" id="ARBA00005417"/>
    </source>
</evidence>
<dbReference type="PANTHER" id="PTHR43820:SF5">
    <property type="entry name" value="HIGH-AFFINITY BRANCHED-CHAIN AMINO ACID TRANSPORT ATP-BINDING PROTEIN"/>
    <property type="match status" value="1"/>
</dbReference>
<gene>
    <name evidence="8" type="ORF">ENE75_23800</name>
</gene>
<evidence type="ECO:0000259" key="7">
    <source>
        <dbReference type="PROSITE" id="PS50893"/>
    </source>
</evidence>
<feature type="domain" description="ABC transporter" evidence="7">
    <location>
        <begin position="4"/>
        <end position="234"/>
    </location>
</feature>
<dbReference type="PROSITE" id="PS00211">
    <property type="entry name" value="ABC_TRANSPORTER_1"/>
    <property type="match status" value="1"/>
</dbReference>
<evidence type="ECO:0000256" key="5">
    <source>
        <dbReference type="ARBA" id="ARBA00022840"/>
    </source>
</evidence>
<dbReference type="InterPro" id="IPR003439">
    <property type="entry name" value="ABC_transporter-like_ATP-bd"/>
</dbReference>
<keyword evidence="3" id="KW-0472">Membrane</keyword>
<dbReference type="RefSeq" id="WP_128201410.1">
    <property type="nucleotide sequence ID" value="NZ_SACT01000013.1"/>
</dbReference>
<dbReference type="GO" id="GO:0005524">
    <property type="term" value="F:ATP binding"/>
    <property type="evidence" value="ECO:0007669"/>
    <property type="project" value="UniProtKB-KW"/>
</dbReference>
<keyword evidence="9" id="KW-1185">Reference proteome</keyword>
<dbReference type="GO" id="GO:0016887">
    <property type="term" value="F:ATP hydrolysis activity"/>
    <property type="evidence" value="ECO:0007669"/>
    <property type="project" value="InterPro"/>
</dbReference>
<dbReference type="Gene3D" id="3.40.50.300">
    <property type="entry name" value="P-loop containing nucleotide triphosphate hydrolases"/>
    <property type="match status" value="1"/>
</dbReference>
<keyword evidence="3" id="KW-1003">Cell membrane</keyword>
<dbReference type="EMBL" id="SACT01000013">
    <property type="protein sequence ID" value="RVT47726.1"/>
    <property type="molecule type" value="Genomic_DNA"/>
</dbReference>
<sequence>MTVLEIRALEGRHGDLVAVRGVSLALARGEVVALVGANGAGKSTLLRTLAGAHPAAAGQVVLEGVDVTAWPAHRRLRQGLALVPEGRRLFGDMSVRDNLRVAGENGRRGPWTLETVLAALPALAPLLGRPAAALSGGQRQAAAIGRALMANPELLVMDEVSLGLSPLAVQSLYDTLAALRAQRRVTMLIVEQDLARAQAFADRLVCLREGRVVLDAAADMLDRDRITEAYFGMETSS</sequence>
<dbReference type="SMART" id="SM00382">
    <property type="entry name" value="AAA"/>
    <property type="match status" value="1"/>
</dbReference>
<dbReference type="InterPro" id="IPR017871">
    <property type="entry name" value="ABC_transporter-like_CS"/>
</dbReference>
<evidence type="ECO:0000313" key="8">
    <source>
        <dbReference type="EMBL" id="RVT47726.1"/>
    </source>
</evidence>
<dbReference type="Proteomes" id="UP000288178">
    <property type="component" value="Unassembled WGS sequence"/>
</dbReference>
<keyword evidence="5 8" id="KW-0067">ATP-binding</keyword>
<dbReference type="InterPro" id="IPR027417">
    <property type="entry name" value="P-loop_NTPase"/>
</dbReference>
<evidence type="ECO:0000256" key="6">
    <source>
        <dbReference type="ARBA" id="ARBA00022970"/>
    </source>
</evidence>
<accession>A0A3S2UKU7</accession>
<organism evidence="8 9">
    <name type="scientific">Rubrivivax albus</name>
    <dbReference type="NCBI Taxonomy" id="2499835"/>
    <lineage>
        <taxon>Bacteria</taxon>
        <taxon>Pseudomonadati</taxon>
        <taxon>Pseudomonadota</taxon>
        <taxon>Betaproteobacteria</taxon>
        <taxon>Burkholderiales</taxon>
        <taxon>Sphaerotilaceae</taxon>
        <taxon>Rubrivivax</taxon>
    </lineage>
</organism>
<evidence type="ECO:0000256" key="2">
    <source>
        <dbReference type="ARBA" id="ARBA00022448"/>
    </source>
</evidence>
<proteinExistence type="inferred from homology"/>
<name>A0A3S2UKU7_9BURK</name>
<dbReference type="GO" id="GO:0015658">
    <property type="term" value="F:branched-chain amino acid transmembrane transporter activity"/>
    <property type="evidence" value="ECO:0007669"/>
    <property type="project" value="TreeGrafter"/>
</dbReference>
<dbReference type="GO" id="GO:0015807">
    <property type="term" value="P:L-amino acid transport"/>
    <property type="evidence" value="ECO:0007669"/>
    <property type="project" value="TreeGrafter"/>
</dbReference>